<evidence type="ECO:0000256" key="3">
    <source>
        <dbReference type="ARBA" id="ARBA00012662"/>
    </source>
</evidence>
<dbReference type="EC" id="3.2.1.51" evidence="3"/>
<dbReference type="PRINTS" id="PR00741">
    <property type="entry name" value="GLHYDRLASE29"/>
</dbReference>
<dbReference type="Gene3D" id="2.60.40.1180">
    <property type="entry name" value="Golgi alpha-mannosidase II"/>
    <property type="match status" value="1"/>
</dbReference>
<evidence type="ECO:0000256" key="1">
    <source>
        <dbReference type="ARBA" id="ARBA00004071"/>
    </source>
</evidence>
<evidence type="ECO:0000256" key="6">
    <source>
        <dbReference type="ARBA" id="ARBA00023295"/>
    </source>
</evidence>
<protein>
    <recommendedName>
        <fullName evidence="3">alpha-L-fucosidase</fullName>
        <ecNumber evidence="3">3.2.1.51</ecNumber>
    </recommendedName>
</protein>
<dbReference type="InterPro" id="IPR000933">
    <property type="entry name" value="Glyco_hydro_29"/>
</dbReference>
<keyword evidence="6" id="KW-0326">Glycosidase</keyword>
<dbReference type="EMBL" id="JABANE010000006">
    <property type="protein sequence ID" value="NME67019.1"/>
    <property type="molecule type" value="Genomic_DNA"/>
</dbReference>
<dbReference type="GO" id="GO:0006004">
    <property type="term" value="P:fucose metabolic process"/>
    <property type="evidence" value="ECO:0007669"/>
    <property type="project" value="InterPro"/>
</dbReference>
<feature type="chain" id="PRO_5030850540" description="alpha-L-fucosidase" evidence="7">
    <location>
        <begin position="26"/>
        <end position="505"/>
    </location>
</feature>
<dbReference type="InterPro" id="IPR016286">
    <property type="entry name" value="FUC_metazoa-typ"/>
</dbReference>
<evidence type="ECO:0000313" key="10">
    <source>
        <dbReference type="Proteomes" id="UP000576082"/>
    </source>
</evidence>
<keyword evidence="4 7" id="KW-0732">Signal</keyword>
<evidence type="ECO:0000256" key="2">
    <source>
        <dbReference type="ARBA" id="ARBA00007951"/>
    </source>
</evidence>
<evidence type="ECO:0000256" key="7">
    <source>
        <dbReference type="SAM" id="SignalP"/>
    </source>
</evidence>
<gene>
    <name evidence="9" type="ORF">HHU12_03480</name>
</gene>
<comment type="function">
    <text evidence="1">Alpha-L-fucosidase is responsible for hydrolyzing the alpha-1,6-linked fucose joined to the reducing-end N-acetylglucosamine of the carbohydrate moieties of glycoproteins.</text>
</comment>
<evidence type="ECO:0000259" key="8">
    <source>
        <dbReference type="Pfam" id="PF01120"/>
    </source>
</evidence>
<evidence type="ECO:0000256" key="5">
    <source>
        <dbReference type="ARBA" id="ARBA00022801"/>
    </source>
</evidence>
<dbReference type="AlphaFoldDB" id="A0A7X9P1N3"/>
<sequence length="505" mass="58162">MNILSKITNLILVTGIAFGCTNSTADDPEKYEATWESLAKHDATPEWFQDAKFGIYFHWGPYSVPAYGSAWYPCNMYIKGSNVNKFHEENFGDINEFGYQDFIPMFTAEHFDPEDWAELFSQAGAKFAGPVAQHHDGFAMWNSQVNPWNAQAMGPKRDILGDMFQALKKRNLKTLATFHHARNGQRNASTPENWGRNGFNSHYPYHPDLPTATKDPKLKMLFGNFDTEEEFNQYWLQQVNEVVDQYQPDMIWFDSWLNFIPASYRKEMLAHFFNEGAKNGQEVVSCHKQNDLSMESSVLDFEQGGRRDIYPTPWMTDITLGEHKWMYVEGHPYKSSSLVLRNMIDVWSKNGIVLLNVSPKANGIINQEQRSILKDIGDWFKIYGEAVYGTRPYYVFGYGNAKPSQSSHDGQSAKVKYTANDVRFTISKDNKSVYLFVLGKPKTGKRMKVRPLGLHRNCTPTPIKRMIDLGTSKEVKWEMKTDNFYFTIPDADHNMMANVYKLELE</sequence>
<dbReference type="PIRSF" id="PIRSF001092">
    <property type="entry name" value="Alpha-L-fucosidase"/>
    <property type="match status" value="1"/>
</dbReference>
<keyword evidence="5" id="KW-0378">Hydrolase</keyword>
<name>A0A7X9P1N3_9BACT</name>
<dbReference type="PANTHER" id="PTHR10030:SF37">
    <property type="entry name" value="ALPHA-L-FUCOSIDASE-RELATED"/>
    <property type="match status" value="1"/>
</dbReference>
<dbReference type="InterPro" id="IPR013780">
    <property type="entry name" value="Glyco_hydro_b"/>
</dbReference>
<dbReference type="InterPro" id="IPR057739">
    <property type="entry name" value="Glyco_hydro_29_N"/>
</dbReference>
<comment type="similarity">
    <text evidence="2">Belongs to the glycosyl hydrolase 29 family.</text>
</comment>
<evidence type="ECO:0000256" key="4">
    <source>
        <dbReference type="ARBA" id="ARBA00022729"/>
    </source>
</evidence>
<dbReference type="Gene3D" id="3.20.20.80">
    <property type="entry name" value="Glycosidases"/>
    <property type="match status" value="1"/>
</dbReference>
<dbReference type="Proteomes" id="UP000576082">
    <property type="component" value="Unassembled WGS sequence"/>
</dbReference>
<reference evidence="9 10" key="1">
    <citation type="submission" date="2020-04" db="EMBL/GenBank/DDBJ databases">
        <title>Flammeovirga sp. SR4, a novel species isolated from seawater.</title>
        <authorList>
            <person name="Wang X."/>
        </authorList>
    </citation>
    <scope>NUCLEOTIDE SEQUENCE [LARGE SCALE GENOMIC DNA]</scope>
    <source>
        <strain evidence="9 10">ATCC 23126</strain>
    </source>
</reference>
<dbReference type="SMART" id="SM00812">
    <property type="entry name" value="Alpha_L_fucos"/>
    <property type="match status" value="1"/>
</dbReference>
<dbReference type="InterPro" id="IPR017853">
    <property type="entry name" value="GH"/>
</dbReference>
<feature type="domain" description="Glycoside hydrolase family 29 N-terminal" evidence="8">
    <location>
        <begin position="22"/>
        <end position="385"/>
    </location>
</feature>
<dbReference type="SUPFAM" id="SSF51445">
    <property type="entry name" value="(Trans)glycosidases"/>
    <property type="match status" value="1"/>
</dbReference>
<dbReference type="GO" id="GO:0004560">
    <property type="term" value="F:alpha-L-fucosidase activity"/>
    <property type="evidence" value="ECO:0007669"/>
    <property type="project" value="InterPro"/>
</dbReference>
<dbReference type="PROSITE" id="PS51257">
    <property type="entry name" value="PROKAR_LIPOPROTEIN"/>
    <property type="match status" value="1"/>
</dbReference>
<evidence type="ECO:0000313" key="9">
    <source>
        <dbReference type="EMBL" id="NME67019.1"/>
    </source>
</evidence>
<dbReference type="GO" id="GO:0016139">
    <property type="term" value="P:glycoside catabolic process"/>
    <property type="evidence" value="ECO:0007669"/>
    <property type="project" value="TreeGrafter"/>
</dbReference>
<organism evidence="9 10">
    <name type="scientific">Flammeovirga aprica JL-4</name>
    <dbReference type="NCBI Taxonomy" id="694437"/>
    <lineage>
        <taxon>Bacteria</taxon>
        <taxon>Pseudomonadati</taxon>
        <taxon>Bacteroidota</taxon>
        <taxon>Cytophagia</taxon>
        <taxon>Cytophagales</taxon>
        <taxon>Flammeovirgaceae</taxon>
        <taxon>Flammeovirga</taxon>
    </lineage>
</organism>
<proteinExistence type="inferred from homology"/>
<keyword evidence="10" id="KW-1185">Reference proteome</keyword>
<dbReference type="PANTHER" id="PTHR10030">
    <property type="entry name" value="ALPHA-L-FUCOSIDASE"/>
    <property type="match status" value="1"/>
</dbReference>
<dbReference type="Pfam" id="PF01120">
    <property type="entry name" value="Alpha_L_fucos"/>
    <property type="match status" value="1"/>
</dbReference>
<accession>A0A7X9P1N3</accession>
<dbReference type="RefSeq" id="WP_169655037.1">
    <property type="nucleotide sequence ID" value="NZ_JABANE010000006.1"/>
</dbReference>
<dbReference type="GO" id="GO:0005764">
    <property type="term" value="C:lysosome"/>
    <property type="evidence" value="ECO:0007669"/>
    <property type="project" value="TreeGrafter"/>
</dbReference>
<comment type="caution">
    <text evidence="9">The sequence shown here is derived from an EMBL/GenBank/DDBJ whole genome shotgun (WGS) entry which is preliminary data.</text>
</comment>
<feature type="signal peptide" evidence="7">
    <location>
        <begin position="1"/>
        <end position="25"/>
    </location>
</feature>